<dbReference type="Gene3D" id="3.90.550.10">
    <property type="entry name" value="Spore Coat Polysaccharide Biosynthesis Protein SpsA, Chain A"/>
    <property type="match status" value="1"/>
</dbReference>
<keyword evidence="3" id="KW-0448">Lipopolysaccharide biosynthesis</keyword>
<dbReference type="GO" id="GO:0008690">
    <property type="term" value="F:3-deoxy-manno-octulosonate cytidylyltransferase activity"/>
    <property type="evidence" value="ECO:0007669"/>
    <property type="project" value="UniProtKB-EC"/>
</dbReference>
<dbReference type="NCBIfam" id="NF003952">
    <property type="entry name" value="PRK05450.1-5"/>
    <property type="match status" value="1"/>
</dbReference>
<name>A0A520N0Z9_9GAMM</name>
<evidence type="ECO:0000313" key="4">
    <source>
        <dbReference type="EMBL" id="RZO27139.1"/>
    </source>
</evidence>
<dbReference type="InterPro" id="IPR004528">
    <property type="entry name" value="KdsB"/>
</dbReference>
<proteinExistence type="predicted"/>
<dbReference type="AlphaFoldDB" id="A0A520N0Z9"/>
<protein>
    <submittedName>
        <fullName evidence="4">3-deoxy-manno-octulosonate cytidylyltransferase</fullName>
        <ecNumber evidence="4">2.7.7.38</ecNumber>
    </submittedName>
</protein>
<evidence type="ECO:0000256" key="3">
    <source>
        <dbReference type="ARBA" id="ARBA00022985"/>
    </source>
</evidence>
<dbReference type="PANTHER" id="PTHR42866">
    <property type="entry name" value="3-DEOXY-MANNO-OCTULOSONATE CYTIDYLYLTRANSFERASE"/>
    <property type="match status" value="1"/>
</dbReference>
<dbReference type="EC" id="2.7.7.38" evidence="4"/>
<organism evidence="4 5">
    <name type="scientific">SAR86 cluster bacterium</name>
    <dbReference type="NCBI Taxonomy" id="2030880"/>
    <lineage>
        <taxon>Bacteria</taxon>
        <taxon>Pseudomonadati</taxon>
        <taxon>Pseudomonadota</taxon>
        <taxon>Gammaproteobacteria</taxon>
        <taxon>SAR86 cluster</taxon>
    </lineage>
</organism>
<keyword evidence="2 4" id="KW-0548">Nucleotidyltransferase</keyword>
<keyword evidence="1 4" id="KW-0808">Transferase</keyword>
<evidence type="ECO:0000313" key="5">
    <source>
        <dbReference type="Proteomes" id="UP000319384"/>
    </source>
</evidence>
<dbReference type="GO" id="GO:0005829">
    <property type="term" value="C:cytosol"/>
    <property type="evidence" value="ECO:0007669"/>
    <property type="project" value="TreeGrafter"/>
</dbReference>
<dbReference type="NCBIfam" id="TIGR00466">
    <property type="entry name" value="kdsB"/>
    <property type="match status" value="1"/>
</dbReference>
<dbReference type="InterPro" id="IPR003329">
    <property type="entry name" value="Cytidylyl_trans"/>
</dbReference>
<accession>A0A520N0Z9</accession>
<dbReference type="PANTHER" id="PTHR42866:SF2">
    <property type="entry name" value="3-DEOXY-MANNO-OCTULOSONATE CYTIDYLYLTRANSFERASE, MITOCHONDRIAL"/>
    <property type="match status" value="1"/>
</dbReference>
<dbReference type="Proteomes" id="UP000319384">
    <property type="component" value="Unassembled WGS sequence"/>
</dbReference>
<evidence type="ECO:0000256" key="1">
    <source>
        <dbReference type="ARBA" id="ARBA00022679"/>
    </source>
</evidence>
<gene>
    <name evidence="4" type="primary">kdsB</name>
    <name evidence="4" type="ORF">EVA95_00995</name>
</gene>
<sequence length="235" mass="26724">MNNDVYIIIPSRIGSTRLKNKPLIDLKGRSLIQRVLINALNISKNSFVATDSNLISKNVNNISNNILMTSKNHISGTDRIYEAATQLNLSKDTLIINLQGDEPFLPKALIDNMINDYYKNRCDVITASNKINKQDELANPNCVLVETDNKNYATKFVRVGDVHDPERHIGIYGYSLKVLEEFVNLKPTKSELSLKLEQLRFLENNYSIYVTKYNNEIPNGIDTQDDIEKAVKYLS</sequence>
<evidence type="ECO:0000256" key="2">
    <source>
        <dbReference type="ARBA" id="ARBA00022695"/>
    </source>
</evidence>
<comment type="caution">
    <text evidence="4">The sequence shown here is derived from an EMBL/GenBank/DDBJ whole genome shotgun (WGS) entry which is preliminary data.</text>
</comment>
<reference evidence="4 5" key="1">
    <citation type="submission" date="2019-02" db="EMBL/GenBank/DDBJ databases">
        <title>Prokaryotic population dynamics and viral predation in marine succession experiment using metagenomics: the confinement effect.</title>
        <authorList>
            <person name="Haro-Moreno J.M."/>
            <person name="Rodriguez-Valera F."/>
            <person name="Lopez-Perez M."/>
        </authorList>
    </citation>
    <scope>NUCLEOTIDE SEQUENCE [LARGE SCALE GENOMIC DNA]</scope>
    <source>
        <strain evidence="4">MED-G162</strain>
    </source>
</reference>
<dbReference type="Pfam" id="PF02348">
    <property type="entry name" value="CTP_transf_3"/>
    <property type="match status" value="1"/>
</dbReference>
<dbReference type="GO" id="GO:0009103">
    <property type="term" value="P:lipopolysaccharide biosynthetic process"/>
    <property type="evidence" value="ECO:0007669"/>
    <property type="project" value="UniProtKB-KW"/>
</dbReference>
<dbReference type="InterPro" id="IPR029044">
    <property type="entry name" value="Nucleotide-diphossugar_trans"/>
</dbReference>
<dbReference type="SUPFAM" id="SSF53448">
    <property type="entry name" value="Nucleotide-diphospho-sugar transferases"/>
    <property type="match status" value="1"/>
</dbReference>
<dbReference type="EMBL" id="SHBH01000004">
    <property type="protein sequence ID" value="RZO27139.1"/>
    <property type="molecule type" value="Genomic_DNA"/>
</dbReference>